<proteinExistence type="predicted"/>
<dbReference type="EMBL" id="LN885086">
    <property type="protein sequence ID" value="CUQ65108.1"/>
    <property type="molecule type" value="Genomic_DNA"/>
</dbReference>
<dbReference type="OrthoDB" id="8555302at2"/>
<keyword evidence="1" id="KW-0732">Signal</keyword>
<evidence type="ECO:0000259" key="2">
    <source>
        <dbReference type="Pfam" id="PF07603"/>
    </source>
</evidence>
<evidence type="ECO:0000313" key="3">
    <source>
        <dbReference type="EMBL" id="CUQ65108.1"/>
    </source>
</evidence>
<feature type="signal peptide" evidence="1">
    <location>
        <begin position="1"/>
        <end position="29"/>
    </location>
</feature>
<dbReference type="Pfam" id="PF07603">
    <property type="entry name" value="Lcl_C"/>
    <property type="match status" value="1"/>
</dbReference>
<dbReference type="RefSeq" id="WP_158023103.1">
    <property type="nucleotide sequence ID" value="NZ_LN885086.1"/>
</dbReference>
<reference evidence="4" key="1">
    <citation type="submission" date="2015-09" db="EMBL/GenBank/DDBJ databases">
        <authorList>
            <person name="Daims H."/>
        </authorList>
    </citation>
    <scope>NUCLEOTIDE SEQUENCE [LARGE SCALE GENOMIC DNA]</scope>
</reference>
<gene>
    <name evidence="3" type="ORF">NITINOP_0132</name>
</gene>
<dbReference type="AlphaFoldDB" id="A0A0S4KRZ4"/>
<evidence type="ECO:0000256" key="1">
    <source>
        <dbReference type="SAM" id="SignalP"/>
    </source>
</evidence>
<dbReference type="InterPro" id="IPR011460">
    <property type="entry name" value="Lcl_C"/>
</dbReference>
<protein>
    <recommendedName>
        <fullName evidence="2">Lcl C-terminal domain-containing protein</fullName>
    </recommendedName>
</protein>
<organism evidence="3 4">
    <name type="scientific">Candidatus Nitrospira inopinata</name>
    <dbReference type="NCBI Taxonomy" id="1715989"/>
    <lineage>
        <taxon>Bacteria</taxon>
        <taxon>Pseudomonadati</taxon>
        <taxon>Nitrospirota</taxon>
        <taxon>Nitrospiria</taxon>
        <taxon>Nitrospirales</taxon>
        <taxon>Nitrospiraceae</taxon>
        <taxon>Nitrospira</taxon>
    </lineage>
</organism>
<keyword evidence="4" id="KW-1185">Reference proteome</keyword>
<accession>A0A0S4KRZ4</accession>
<dbReference type="KEGG" id="nio:NITINOP_0132"/>
<feature type="chain" id="PRO_5006623539" description="Lcl C-terminal domain-containing protein" evidence="1">
    <location>
        <begin position="30"/>
        <end position="189"/>
    </location>
</feature>
<evidence type="ECO:0000313" key="4">
    <source>
        <dbReference type="Proteomes" id="UP000066284"/>
    </source>
</evidence>
<feature type="domain" description="Lcl C-terminal" evidence="2">
    <location>
        <begin position="62"/>
        <end position="177"/>
    </location>
</feature>
<dbReference type="STRING" id="1715989.NITINOP_0132"/>
<dbReference type="Proteomes" id="UP000066284">
    <property type="component" value="Chromosome 1"/>
</dbReference>
<sequence length="189" mass="20489">MKRRRFMMSGVLGLAAAGLCLSGAELAQAVSSTKLSSPEQAGKPHLVAATRFIVLPDWSKEAVLDRETGLVWELSPSKDLLDWTAAQEYCLNRTTGGRKGWRVPSVHELASLVDPSIAPPGPTLREGHPFTNVQSARYWGAAPNLQFAAPPWFVLFSNGRTVIAGEKGGKAHVWCVRTGGFDMMDVSEQ</sequence>
<name>A0A0S4KRZ4_9BACT</name>